<feature type="compositionally biased region" description="Polar residues" evidence="1">
    <location>
        <begin position="411"/>
        <end position="425"/>
    </location>
</feature>
<proteinExistence type="predicted"/>
<protein>
    <submittedName>
        <fullName evidence="2">Uncharacterized protein</fullName>
    </submittedName>
</protein>
<keyword evidence="3" id="KW-1185">Reference proteome</keyword>
<feature type="region of interest" description="Disordered" evidence="1">
    <location>
        <begin position="100"/>
        <end position="134"/>
    </location>
</feature>
<accession>A0A0M9FQJ4</accession>
<evidence type="ECO:0000313" key="3">
    <source>
        <dbReference type="Proteomes" id="UP000037923"/>
    </source>
</evidence>
<feature type="compositionally biased region" description="Low complexity" evidence="1">
    <location>
        <begin position="109"/>
        <end position="127"/>
    </location>
</feature>
<evidence type="ECO:0000256" key="1">
    <source>
        <dbReference type="SAM" id="MobiDB-lite"/>
    </source>
</evidence>
<sequence length="445" mass="46054">MYNNTGEAEGTAYVYIRVCDLQIQYGNMPSGLDSGFHVDGLYVVLRCGDEVRRTNCLWPSTPSFPSSKGRLMDAMVGEEDENDWVWNELFRFELPHESPVTADSTAIPSQQGQRNGASAAGGNSSSSPVARPSLPSVPAVASCEGLFSAVLPMSTAGAAAAAAAAAATMSSAGGVSAQHSSAYSPQSPAPNSTPPLGGFQQHTSTNSPAANASNSPFLHPAVDLELWRSTPNSENCLGRYTYHVPLELLHGGYGLHPLDVVAERVVPLRTREAPSIMGNLYGWSGHRLSLRLRVQAVGLSPVAAEWMLPAGTASTSSAGAAGNYTLPYAFAMNDQTGRTAVLNASYVSSMGSINPVLANLLAPLGVLPMSGQGGPAVRPVPGVVGMGEPWNANLPPVFPLFPSPSAGAVLQSPTGSSALPASSEQGILGEGNPAWRGGVLPAVLH</sequence>
<feature type="region of interest" description="Disordered" evidence="1">
    <location>
        <begin position="176"/>
        <end position="215"/>
    </location>
</feature>
<dbReference type="AlphaFoldDB" id="A0A0M9FQJ4"/>
<dbReference type="OrthoDB" id="265702at2759"/>
<dbReference type="RefSeq" id="XP_015652318.1">
    <property type="nucleotide sequence ID" value="XM_015808998.1"/>
</dbReference>
<dbReference type="Proteomes" id="UP000037923">
    <property type="component" value="Unassembled WGS sequence"/>
</dbReference>
<name>A0A0M9FQJ4_LEPPY</name>
<feature type="compositionally biased region" description="Low complexity" evidence="1">
    <location>
        <begin position="203"/>
        <end position="215"/>
    </location>
</feature>
<comment type="caution">
    <text evidence="2">The sequence shown here is derived from an EMBL/GenBank/DDBJ whole genome shotgun (WGS) entry which is preliminary data.</text>
</comment>
<gene>
    <name evidence="2" type="ORF">ABB37_09500</name>
</gene>
<dbReference type="EMBL" id="LGTL01000032">
    <property type="protein sequence ID" value="KPA73878.1"/>
    <property type="molecule type" value="Genomic_DNA"/>
</dbReference>
<dbReference type="GeneID" id="26909783"/>
<organism evidence="2 3">
    <name type="scientific">Leptomonas pyrrhocoris</name>
    <name type="common">Firebug parasite</name>
    <dbReference type="NCBI Taxonomy" id="157538"/>
    <lineage>
        <taxon>Eukaryota</taxon>
        <taxon>Discoba</taxon>
        <taxon>Euglenozoa</taxon>
        <taxon>Kinetoplastea</taxon>
        <taxon>Metakinetoplastina</taxon>
        <taxon>Trypanosomatida</taxon>
        <taxon>Trypanosomatidae</taxon>
        <taxon>Leishmaniinae</taxon>
        <taxon>Leptomonas</taxon>
    </lineage>
</organism>
<evidence type="ECO:0000313" key="2">
    <source>
        <dbReference type="EMBL" id="KPA73879.1"/>
    </source>
</evidence>
<dbReference type="OMA" id="YVDIRVC"/>
<reference evidence="2 3" key="1">
    <citation type="submission" date="2015-07" db="EMBL/GenBank/DDBJ databases">
        <title>High-quality genome of monoxenous trypanosomatid Leptomonas pyrrhocoris.</title>
        <authorList>
            <person name="Flegontov P."/>
            <person name="Butenko A."/>
            <person name="Firsov S."/>
            <person name="Vlcek C."/>
            <person name="Logacheva M.D."/>
            <person name="Field M."/>
            <person name="Filatov D."/>
            <person name="Flegontova O."/>
            <person name="Gerasimov E."/>
            <person name="Jackson A.P."/>
            <person name="Kelly S."/>
            <person name="Opperdoes F."/>
            <person name="O'Reilly A."/>
            <person name="Votypka J."/>
            <person name="Yurchenko V."/>
            <person name="Lukes J."/>
        </authorList>
    </citation>
    <scope>NUCLEOTIDE SEQUENCE [LARGE SCALE GENOMIC DNA]</scope>
    <source>
        <strain evidence="2">H10</strain>
    </source>
</reference>
<dbReference type="VEuPathDB" id="TriTrypDB:LpyrH10_32_0330"/>
<dbReference type="EMBL" id="LGTL01000032">
    <property type="protein sequence ID" value="KPA73879.1"/>
    <property type="molecule type" value="Genomic_DNA"/>
</dbReference>
<dbReference type="RefSeq" id="XP_015652317.1">
    <property type="nucleotide sequence ID" value="XM_015808997.1"/>
</dbReference>
<feature type="region of interest" description="Disordered" evidence="1">
    <location>
        <begin position="411"/>
        <end position="432"/>
    </location>
</feature>